<keyword evidence="2" id="KW-1185">Reference proteome</keyword>
<name>A0ACC0WSH3_9STRA</name>
<protein>
    <submittedName>
        <fullName evidence="1">Uncharacterized protein</fullName>
    </submittedName>
</protein>
<gene>
    <name evidence="1" type="ORF">PsorP6_001505</name>
</gene>
<dbReference type="EMBL" id="CM047580">
    <property type="protein sequence ID" value="KAI9920990.1"/>
    <property type="molecule type" value="Genomic_DNA"/>
</dbReference>
<organism evidence="1 2">
    <name type="scientific">Peronosclerospora sorghi</name>
    <dbReference type="NCBI Taxonomy" id="230839"/>
    <lineage>
        <taxon>Eukaryota</taxon>
        <taxon>Sar</taxon>
        <taxon>Stramenopiles</taxon>
        <taxon>Oomycota</taxon>
        <taxon>Peronosporomycetes</taxon>
        <taxon>Peronosporales</taxon>
        <taxon>Peronosporaceae</taxon>
        <taxon>Peronosclerospora</taxon>
    </lineage>
</organism>
<accession>A0ACC0WSH3</accession>
<dbReference type="Proteomes" id="UP001163321">
    <property type="component" value="Chromosome 1"/>
</dbReference>
<reference evidence="1 2" key="1">
    <citation type="journal article" date="2022" name="bioRxiv">
        <title>The genome of the oomycete Peronosclerospora sorghi, a cosmopolitan pathogen of maize and sorghum, is inflated with dispersed pseudogenes.</title>
        <authorList>
            <person name="Fletcher K."/>
            <person name="Martin F."/>
            <person name="Isakeit T."/>
            <person name="Cavanaugh K."/>
            <person name="Magill C."/>
            <person name="Michelmore R."/>
        </authorList>
    </citation>
    <scope>NUCLEOTIDE SEQUENCE [LARGE SCALE GENOMIC DNA]</scope>
    <source>
        <strain evidence="1">P6</strain>
    </source>
</reference>
<proteinExistence type="predicted"/>
<evidence type="ECO:0000313" key="1">
    <source>
        <dbReference type="EMBL" id="KAI9920990.1"/>
    </source>
</evidence>
<comment type="caution">
    <text evidence="1">The sequence shown here is derived from an EMBL/GenBank/DDBJ whole genome shotgun (WGS) entry which is preliminary data.</text>
</comment>
<sequence>MKIPSTNARIHNLSRIPGNSVPGDDLLRPLTASSDYSCAHLHEANNLILSLICVFVTYYEACHIVLFSTSDPLPKGNITSDIDGSATHLEPCSSVDFIYVANKQGRLCFATRFVKSPLEKLMEVARIGKMYTTVVETVNQVPDSRGVMNIEQEREAELWHSRFRHVASSLLQNILKTYGGLPKQLVAPVNGMSLCDGCMRGKMSTSILPANFRGHVKTTEVLILVQTDIMGTMNAKS</sequence>
<evidence type="ECO:0000313" key="2">
    <source>
        <dbReference type="Proteomes" id="UP001163321"/>
    </source>
</evidence>